<evidence type="ECO:0000256" key="3">
    <source>
        <dbReference type="ARBA" id="ARBA00025734"/>
    </source>
</evidence>
<feature type="region of interest" description="Disordered" evidence="4">
    <location>
        <begin position="1"/>
        <end position="22"/>
    </location>
</feature>
<evidence type="ECO:0000313" key="5">
    <source>
        <dbReference type="EMBL" id="KAJ9598003.1"/>
    </source>
</evidence>
<keyword evidence="2" id="KW-0539">Nucleus</keyword>
<dbReference type="EMBL" id="JASPKZ010001515">
    <property type="protein sequence ID" value="KAJ9598003.1"/>
    <property type="molecule type" value="Genomic_DNA"/>
</dbReference>
<sequence length="73" mass="8104">DRPQEESQVRFQNGWPRGTHGDSAFVATGTNIQLVFNPSTNGYSTADHGRECDFDKEHGKFFQKPSAAIKTSC</sequence>
<dbReference type="AlphaFoldDB" id="A0AAD8EPP2"/>
<dbReference type="InterPro" id="IPR003417">
    <property type="entry name" value="CBF_beta"/>
</dbReference>
<evidence type="ECO:0000256" key="1">
    <source>
        <dbReference type="ARBA" id="ARBA00004123"/>
    </source>
</evidence>
<dbReference type="Pfam" id="PF02312">
    <property type="entry name" value="CBF_beta"/>
    <property type="match status" value="1"/>
</dbReference>
<feature type="non-terminal residue" evidence="5">
    <location>
        <position position="1"/>
    </location>
</feature>
<reference evidence="5" key="2">
    <citation type="submission" date="2023-05" db="EMBL/GenBank/DDBJ databases">
        <authorList>
            <person name="Fouks B."/>
        </authorList>
    </citation>
    <scope>NUCLEOTIDE SEQUENCE</scope>
    <source>
        <strain evidence="5">Stay&amp;Tobe</strain>
        <tissue evidence="5">Testes</tissue>
    </source>
</reference>
<dbReference type="Proteomes" id="UP001233999">
    <property type="component" value="Unassembled WGS sequence"/>
</dbReference>
<comment type="similarity">
    <text evidence="3">Belongs to the CBF-beta family.</text>
</comment>
<evidence type="ECO:0000313" key="6">
    <source>
        <dbReference type="Proteomes" id="UP001233999"/>
    </source>
</evidence>
<comment type="subcellular location">
    <subcellularLocation>
        <location evidence="1">Nucleus</location>
    </subcellularLocation>
</comment>
<dbReference type="PANTHER" id="PTHR10276:SF3">
    <property type="entry name" value="CORE-BINDING FACTOR SUBUNIT BETA"/>
    <property type="match status" value="1"/>
</dbReference>
<feature type="non-terminal residue" evidence="5">
    <location>
        <position position="73"/>
    </location>
</feature>
<dbReference type="InterPro" id="IPR036552">
    <property type="entry name" value="CBF_bsu_sf"/>
</dbReference>
<dbReference type="PANTHER" id="PTHR10276">
    <property type="entry name" value="CORE-BINDING FACTOR, BETA SUBUNIT"/>
    <property type="match status" value="1"/>
</dbReference>
<dbReference type="GO" id="GO:0016513">
    <property type="term" value="C:core-binding factor complex"/>
    <property type="evidence" value="ECO:0007669"/>
    <property type="project" value="TreeGrafter"/>
</dbReference>
<dbReference type="SUPFAM" id="SSF50723">
    <property type="entry name" value="Core binding factor beta, CBF"/>
    <property type="match status" value="1"/>
</dbReference>
<evidence type="ECO:0000256" key="4">
    <source>
        <dbReference type="SAM" id="MobiDB-lite"/>
    </source>
</evidence>
<comment type="caution">
    <text evidence="5">The sequence shown here is derived from an EMBL/GenBank/DDBJ whole genome shotgun (WGS) entry which is preliminary data.</text>
</comment>
<accession>A0AAD8EPP2</accession>
<gene>
    <name evidence="5" type="ORF">L9F63_026891</name>
</gene>
<proteinExistence type="inferred from homology"/>
<dbReference type="GO" id="GO:0003713">
    <property type="term" value="F:transcription coactivator activity"/>
    <property type="evidence" value="ECO:0007669"/>
    <property type="project" value="InterPro"/>
</dbReference>
<dbReference type="Gene3D" id="2.40.250.10">
    <property type="entry name" value="Core binding factor, beta subunit"/>
    <property type="match status" value="1"/>
</dbReference>
<organism evidence="5 6">
    <name type="scientific">Diploptera punctata</name>
    <name type="common">Pacific beetle cockroach</name>
    <dbReference type="NCBI Taxonomy" id="6984"/>
    <lineage>
        <taxon>Eukaryota</taxon>
        <taxon>Metazoa</taxon>
        <taxon>Ecdysozoa</taxon>
        <taxon>Arthropoda</taxon>
        <taxon>Hexapoda</taxon>
        <taxon>Insecta</taxon>
        <taxon>Pterygota</taxon>
        <taxon>Neoptera</taxon>
        <taxon>Polyneoptera</taxon>
        <taxon>Dictyoptera</taxon>
        <taxon>Blattodea</taxon>
        <taxon>Blaberoidea</taxon>
        <taxon>Blaberidae</taxon>
        <taxon>Diplopterinae</taxon>
        <taxon>Diploptera</taxon>
    </lineage>
</organism>
<dbReference type="GO" id="GO:0006357">
    <property type="term" value="P:regulation of transcription by RNA polymerase II"/>
    <property type="evidence" value="ECO:0007669"/>
    <property type="project" value="TreeGrafter"/>
</dbReference>
<protein>
    <submittedName>
        <fullName evidence="5">Uncharacterized protein</fullName>
    </submittedName>
</protein>
<dbReference type="GO" id="GO:0043565">
    <property type="term" value="F:sequence-specific DNA binding"/>
    <property type="evidence" value="ECO:0007669"/>
    <property type="project" value="TreeGrafter"/>
</dbReference>
<keyword evidence="6" id="KW-1185">Reference proteome</keyword>
<evidence type="ECO:0000256" key="2">
    <source>
        <dbReference type="ARBA" id="ARBA00023242"/>
    </source>
</evidence>
<reference evidence="5" key="1">
    <citation type="journal article" date="2023" name="IScience">
        <title>Live-bearing cockroach genome reveals convergent evolutionary mechanisms linked to viviparity in insects and beyond.</title>
        <authorList>
            <person name="Fouks B."/>
            <person name="Harrison M.C."/>
            <person name="Mikhailova A.A."/>
            <person name="Marchal E."/>
            <person name="English S."/>
            <person name="Carruthers M."/>
            <person name="Jennings E.C."/>
            <person name="Chiamaka E.L."/>
            <person name="Frigard R.A."/>
            <person name="Pippel M."/>
            <person name="Attardo G.M."/>
            <person name="Benoit J.B."/>
            <person name="Bornberg-Bauer E."/>
            <person name="Tobe S.S."/>
        </authorList>
    </citation>
    <scope>NUCLEOTIDE SEQUENCE</scope>
    <source>
        <strain evidence="5">Stay&amp;Tobe</strain>
    </source>
</reference>
<name>A0AAD8EPP2_DIPPU</name>